<feature type="domain" description="Cytochrome-c3 hydrogenase C-terminal" evidence="14">
    <location>
        <begin position="177"/>
        <end position="249"/>
    </location>
</feature>
<evidence type="ECO:0000259" key="13">
    <source>
        <dbReference type="Pfam" id="PF01058"/>
    </source>
</evidence>
<keyword evidence="11" id="KW-0411">Iron-sulfur</keyword>
<dbReference type="InterPro" id="IPR001821">
    <property type="entry name" value="NiFe_hydrogenase_ssu"/>
</dbReference>
<dbReference type="Pfam" id="PF01058">
    <property type="entry name" value="Oxidored_q6"/>
    <property type="match status" value="1"/>
</dbReference>
<evidence type="ECO:0000256" key="11">
    <source>
        <dbReference type="ARBA" id="ARBA00023014"/>
    </source>
</evidence>
<dbReference type="OrthoDB" id="9766729at2"/>
<dbReference type="PANTHER" id="PTHR30013:SF7">
    <property type="entry name" value="HYDROGENASE-2 SMALL CHAIN"/>
    <property type="match status" value="1"/>
</dbReference>
<dbReference type="GO" id="GO:0009055">
    <property type="term" value="F:electron transfer activity"/>
    <property type="evidence" value="ECO:0007669"/>
    <property type="project" value="TreeGrafter"/>
</dbReference>
<keyword evidence="16" id="KW-1185">Reference proteome</keyword>
<sequence>MELIWLEANGCSGNIISFLNSQNPSFGFLKQKINITFSNSDMYPYGEAAMEDFFKTVENGNYILVVEGAIATRENGKYNIIGYYNNQYVTALEAVKIASENAKYIISAGTCSCFGGISASDPNISESKALSEVIPNKMIIKMPGCPVSGNWMASLLLSLLENKAIELDPLGRPIYLYGNTVHDFCERRTFFERNIFAKKVGDIGCYLKIGCVGPSTKAPCPYTKWNGYIKWPIGVNSQCIGCTSKDFPNYTLFKEE</sequence>
<evidence type="ECO:0000256" key="3">
    <source>
        <dbReference type="ARBA" id="ARBA00004196"/>
    </source>
</evidence>
<dbReference type="GO" id="GO:0009061">
    <property type="term" value="P:anaerobic respiration"/>
    <property type="evidence" value="ECO:0007669"/>
    <property type="project" value="TreeGrafter"/>
</dbReference>
<dbReference type="GO" id="GO:0009375">
    <property type="term" value="C:ferredoxin hydrogenase complex"/>
    <property type="evidence" value="ECO:0007669"/>
    <property type="project" value="InterPro"/>
</dbReference>
<evidence type="ECO:0000256" key="12">
    <source>
        <dbReference type="ARBA" id="ARBA00023291"/>
    </source>
</evidence>
<comment type="similarity">
    <text evidence="4">Belongs to the [NiFe]/[NiFeSe] hydrogenase small subunit family.</text>
</comment>
<dbReference type="HOGENOM" id="CLU_046107_1_1_9"/>
<dbReference type="InterPro" id="IPR006137">
    <property type="entry name" value="NADH_UbQ_OxRdtase-like_20kDa"/>
</dbReference>
<dbReference type="SUPFAM" id="SSF56770">
    <property type="entry name" value="HydA/Nqo6-like"/>
    <property type="match status" value="1"/>
</dbReference>
<evidence type="ECO:0000256" key="5">
    <source>
        <dbReference type="ARBA" id="ARBA00011771"/>
    </source>
</evidence>
<reference evidence="15" key="1">
    <citation type="submission" date="2013-03" db="EMBL/GenBank/DDBJ databases">
        <title>Draft genome sequence of the hydrogen-ethanol-producing anaerobic alkalithermophilic Caloramator celere.</title>
        <authorList>
            <person name="Ciranna A."/>
            <person name="Larjo A."/>
            <person name="Kivisto A."/>
            <person name="Santala V."/>
            <person name="Roos C."/>
            <person name="Karp M."/>
        </authorList>
    </citation>
    <scope>NUCLEOTIDE SEQUENCE [LARGE SCALE GENOMIC DNA]</scope>
    <source>
        <strain evidence="15">DSM 8682</strain>
    </source>
</reference>
<dbReference type="GO" id="GO:0051539">
    <property type="term" value="F:4 iron, 4 sulfur cluster binding"/>
    <property type="evidence" value="ECO:0007669"/>
    <property type="project" value="UniProtKB-KW"/>
</dbReference>
<evidence type="ECO:0000256" key="1">
    <source>
        <dbReference type="ARBA" id="ARBA00001927"/>
    </source>
</evidence>
<evidence type="ECO:0000256" key="6">
    <source>
        <dbReference type="ARBA" id="ARBA00022485"/>
    </source>
</evidence>
<dbReference type="GO" id="GO:0030313">
    <property type="term" value="C:cell envelope"/>
    <property type="evidence" value="ECO:0007669"/>
    <property type="project" value="UniProtKB-SubCell"/>
</dbReference>
<dbReference type="EMBL" id="CAVN010000097">
    <property type="protein sequence ID" value="CDF58570.1"/>
    <property type="molecule type" value="Genomic_DNA"/>
</dbReference>
<dbReference type="InterPro" id="IPR027394">
    <property type="entry name" value="Cytochrome-c3_hydrogenase_C"/>
</dbReference>
<proteinExistence type="inferred from homology"/>
<comment type="caution">
    <text evidence="15">The sequence shown here is derived from an EMBL/GenBank/DDBJ whole genome shotgun (WGS) entry which is preliminary data.</text>
</comment>
<dbReference type="PRINTS" id="PR00614">
    <property type="entry name" value="NIHGNASESMLL"/>
</dbReference>
<evidence type="ECO:0000256" key="9">
    <source>
        <dbReference type="ARBA" id="ARBA00023002"/>
    </source>
</evidence>
<dbReference type="GO" id="GO:0044569">
    <property type="term" value="C:[Ni-Fe] hydrogenase complex"/>
    <property type="evidence" value="ECO:0007669"/>
    <property type="project" value="TreeGrafter"/>
</dbReference>
<comment type="cofactor">
    <cofactor evidence="1">
        <name>[3Fe-4S] cluster</name>
        <dbReference type="ChEBI" id="CHEBI:21137"/>
    </cofactor>
</comment>
<dbReference type="eggNOG" id="COG1740">
    <property type="taxonomic scope" value="Bacteria"/>
</dbReference>
<evidence type="ECO:0000259" key="14">
    <source>
        <dbReference type="Pfam" id="PF14720"/>
    </source>
</evidence>
<comment type="subcellular location">
    <subcellularLocation>
        <location evidence="3">Cell envelope</location>
    </subcellularLocation>
</comment>
<keyword evidence="9" id="KW-0560">Oxidoreductase</keyword>
<dbReference type="GO" id="GO:0046872">
    <property type="term" value="F:metal ion binding"/>
    <property type="evidence" value="ECO:0007669"/>
    <property type="project" value="UniProtKB-KW"/>
</dbReference>
<keyword evidence="12" id="KW-0003">3Fe-4S</keyword>
<evidence type="ECO:0000256" key="10">
    <source>
        <dbReference type="ARBA" id="ARBA00023004"/>
    </source>
</evidence>
<dbReference type="AlphaFoldDB" id="R7RTL3"/>
<dbReference type="GO" id="GO:0051538">
    <property type="term" value="F:3 iron, 4 sulfur cluster binding"/>
    <property type="evidence" value="ECO:0007669"/>
    <property type="project" value="UniProtKB-KW"/>
</dbReference>
<evidence type="ECO:0000256" key="4">
    <source>
        <dbReference type="ARBA" id="ARBA00006605"/>
    </source>
</evidence>
<dbReference type="GO" id="GO:0008901">
    <property type="term" value="F:ferredoxin hydrogenase activity"/>
    <property type="evidence" value="ECO:0007669"/>
    <property type="project" value="InterPro"/>
</dbReference>
<gene>
    <name evidence="15" type="ORF">TCEL_00616</name>
</gene>
<comment type="subunit">
    <text evidence="5">Heterodimer of a large and a small subunit.</text>
</comment>
<evidence type="ECO:0000313" key="15">
    <source>
        <dbReference type="EMBL" id="CDF58570.1"/>
    </source>
</evidence>
<dbReference type="Pfam" id="PF14720">
    <property type="entry name" value="NiFe_hyd_SSU_C"/>
    <property type="match status" value="1"/>
</dbReference>
<keyword evidence="7" id="KW-0479">Metal-binding</keyword>
<feature type="domain" description="NADH:ubiquinone oxidoreductase-like 20kDa subunit" evidence="13">
    <location>
        <begin position="11"/>
        <end position="158"/>
    </location>
</feature>
<dbReference type="Proteomes" id="UP000014923">
    <property type="component" value="Unassembled WGS sequence"/>
</dbReference>
<keyword evidence="10" id="KW-0408">Iron</keyword>
<dbReference type="PANTHER" id="PTHR30013">
    <property type="entry name" value="NIFE / NIFESE HYDROGENASE SMALL SUBUNIT FAMILY MEMBER"/>
    <property type="match status" value="1"/>
</dbReference>
<accession>R7RTL3</accession>
<dbReference type="InterPro" id="IPR037148">
    <property type="entry name" value="NiFe-Hase_small_C_sf"/>
</dbReference>
<evidence type="ECO:0000256" key="2">
    <source>
        <dbReference type="ARBA" id="ARBA00001966"/>
    </source>
</evidence>
<dbReference type="Gene3D" id="3.40.50.700">
    <property type="entry name" value="NADH:ubiquinone oxidoreductase-like, 20kDa subunit"/>
    <property type="match status" value="1"/>
</dbReference>
<protein>
    <submittedName>
        <fullName evidence="15">[Ni/Fe] hydrogenase, group 1, small subunit</fullName>
    </submittedName>
</protein>
<dbReference type="Gene3D" id="4.10.480.10">
    <property type="entry name" value="Cytochrome-c3 hydrogenase, C-terminal domain"/>
    <property type="match status" value="1"/>
</dbReference>
<dbReference type="InterPro" id="IPR037024">
    <property type="entry name" value="NiFe_Hase_small_N_sf"/>
</dbReference>
<keyword evidence="8" id="KW-0732">Signal</keyword>
<evidence type="ECO:0000313" key="16">
    <source>
        <dbReference type="Proteomes" id="UP000014923"/>
    </source>
</evidence>
<comment type="cofactor">
    <cofactor evidence="2">
        <name>[4Fe-4S] cluster</name>
        <dbReference type="ChEBI" id="CHEBI:49883"/>
    </cofactor>
</comment>
<evidence type="ECO:0000256" key="7">
    <source>
        <dbReference type="ARBA" id="ARBA00022723"/>
    </source>
</evidence>
<dbReference type="RefSeq" id="WP_018662822.1">
    <property type="nucleotide sequence ID" value="NZ_HF952018.1"/>
</dbReference>
<organism evidence="15 16">
    <name type="scientific">Thermobrachium celere DSM 8682</name>
    <dbReference type="NCBI Taxonomy" id="941824"/>
    <lineage>
        <taxon>Bacteria</taxon>
        <taxon>Bacillati</taxon>
        <taxon>Bacillota</taxon>
        <taxon>Clostridia</taxon>
        <taxon>Eubacteriales</taxon>
        <taxon>Clostridiaceae</taxon>
        <taxon>Thermobrachium</taxon>
    </lineage>
</organism>
<evidence type="ECO:0000256" key="8">
    <source>
        <dbReference type="ARBA" id="ARBA00022729"/>
    </source>
</evidence>
<dbReference type="GO" id="GO:0016020">
    <property type="term" value="C:membrane"/>
    <property type="evidence" value="ECO:0007669"/>
    <property type="project" value="TreeGrafter"/>
</dbReference>
<keyword evidence="6" id="KW-0004">4Fe-4S</keyword>
<name>R7RTL3_9CLOT</name>